<reference evidence="1" key="1">
    <citation type="journal article" date="2021" name="Proc. Natl. Acad. Sci. U.S.A.">
        <title>A Catalog of Tens of Thousands of Viruses from Human Metagenomes Reveals Hidden Associations with Chronic Diseases.</title>
        <authorList>
            <person name="Tisza M.J."/>
            <person name="Buck C.B."/>
        </authorList>
    </citation>
    <scope>NUCLEOTIDE SEQUENCE</scope>
    <source>
        <strain evidence="1">Ct7Mg7</strain>
    </source>
</reference>
<organism evidence="1">
    <name type="scientific">Myoviridae sp. ct7Mg7</name>
    <dbReference type="NCBI Taxonomy" id="2827661"/>
    <lineage>
        <taxon>Viruses</taxon>
        <taxon>Duplodnaviria</taxon>
        <taxon>Heunggongvirae</taxon>
        <taxon>Uroviricota</taxon>
        <taxon>Caudoviricetes</taxon>
    </lineage>
</organism>
<dbReference type="EMBL" id="BK032641">
    <property type="protein sequence ID" value="DAF52695.1"/>
    <property type="molecule type" value="Genomic_DNA"/>
</dbReference>
<evidence type="ECO:0000313" key="1">
    <source>
        <dbReference type="EMBL" id="DAF52695.1"/>
    </source>
</evidence>
<protein>
    <submittedName>
        <fullName evidence="1">Uncharacterized protein</fullName>
    </submittedName>
</protein>
<name>A0A8S5SPS7_9CAUD</name>
<sequence length="154" mass="16366">MGIKMTTPLSALQSTISDAIDNQRTAMIERLRLVGEKAVNVARGYTGKQYTDRTNNLRSSTGFIIVVDGMIYGSSGFASCGNGADGDGNAGGSSGKAYAEELAAKFPQGIALIVVAGMEYAAFVQNKGYNVLLEAEDFALNEVAKLLKTIQQEW</sequence>
<proteinExistence type="predicted"/>
<accession>A0A8S5SPS7</accession>